<feature type="domain" description="Glycine-rich" evidence="2">
    <location>
        <begin position="87"/>
        <end position="322"/>
    </location>
</feature>
<organism evidence="3">
    <name type="scientific">viral metagenome</name>
    <dbReference type="NCBI Taxonomy" id="1070528"/>
    <lineage>
        <taxon>unclassified sequences</taxon>
        <taxon>metagenomes</taxon>
        <taxon>organismal metagenomes</taxon>
    </lineage>
</organism>
<dbReference type="Gene3D" id="2.60.120.1560">
    <property type="match status" value="1"/>
</dbReference>
<dbReference type="InterPro" id="IPR018871">
    <property type="entry name" value="GLEYA_adhesin_domain"/>
</dbReference>
<feature type="domain" description="GLEYA adhesin" evidence="1">
    <location>
        <begin position="598"/>
        <end position="634"/>
    </location>
</feature>
<accession>A0A6C0HSP9</accession>
<reference evidence="3" key="1">
    <citation type="journal article" date="2020" name="Nature">
        <title>Giant virus diversity and host interactions through global metagenomics.</title>
        <authorList>
            <person name="Schulz F."/>
            <person name="Roux S."/>
            <person name="Paez-Espino D."/>
            <person name="Jungbluth S."/>
            <person name="Walsh D.A."/>
            <person name="Denef V.J."/>
            <person name="McMahon K.D."/>
            <person name="Konstantinidis K.T."/>
            <person name="Eloe-Fadrosh E.A."/>
            <person name="Kyrpides N.C."/>
            <person name="Woyke T."/>
        </authorList>
    </citation>
    <scope>NUCLEOTIDE SEQUENCE</scope>
    <source>
        <strain evidence="3">GVMAG-M-3300023184-168</strain>
    </source>
</reference>
<dbReference type="EMBL" id="MN740010">
    <property type="protein sequence ID" value="QHT83484.1"/>
    <property type="molecule type" value="Genomic_DNA"/>
</dbReference>
<dbReference type="Pfam" id="PF21722">
    <property type="entry name" value="Gly_rich_2"/>
    <property type="match status" value="1"/>
</dbReference>
<dbReference type="Pfam" id="PF10528">
    <property type="entry name" value="GLEYA"/>
    <property type="match status" value="1"/>
</dbReference>
<dbReference type="AlphaFoldDB" id="A0A6C0HSP9"/>
<evidence type="ECO:0000259" key="1">
    <source>
        <dbReference type="Pfam" id="PF10528"/>
    </source>
</evidence>
<evidence type="ECO:0000313" key="3">
    <source>
        <dbReference type="EMBL" id="QHT83484.1"/>
    </source>
</evidence>
<proteinExistence type="predicted"/>
<name>A0A6C0HSP9_9ZZZZ</name>
<protein>
    <submittedName>
        <fullName evidence="3">Uncharacterized protein</fullName>
    </submittedName>
</protein>
<dbReference type="InterPro" id="IPR049304">
    <property type="entry name" value="Gly_rich_dom"/>
</dbReference>
<sequence length="905" mass="93266">MPILKILCNNIIMYSFYKNNMVRFGPIGRIQLNNLLESSISKISLTTNSGNLYKIGTANTNGTDYIVYLFTTSINTPVTADFTTDTYKIDYSCATSNLCYVFAVGGGGAGSPNGGGGGGAGGVVMMPVTLPIGSTSITISVGNGGTGSSGTVAGTNGYNSYVNFSGSASSNNIIARGGGCGELGGSSIPALSGGSGGGSSYDDINFGPANNNNNNFANSGGNTLVANLGGGGGGGSGVIGTAASRAFSGGNGIICTLPGIKDYTPSGKSVLSSYSWGGGGSGGVNSIFTDAAVESGGGTGGGGGGGRISGSSATFNANGGIGFNNGGAGVNGGNGGEGGVNTGGGGGGCGNTGSSGNGGSGIVAIAFPVIKESLLINNYNFANPVASSSNSIVSSNTAPYGWTVSGAGSYYILNGTGGDTSSFTGVNRFNACPYGNFFYTGSITNVVLSQNITLDANSNYTLLFSAALLSSFSGTFTITIGSNTVSSTTLSITSANVFWNTYTWNFTNVTAGSYTLNFSFSCPIGITQLLINDEGLRDGLIYKSYANNTTYINQTNALSYFTGATQTSSGTTKSINYSNTDFNALDTYTQSSSIPINFALSFSGYFIPTVTGVWTFTFNNDDVISFWLGTAFQTTSNLLSTVTTSNINNAIATTEINTPFFTTSDTLILSTLDYRSGKYTASASSTYPSVSSYVPYKSFIGTTLNYVGWVSDGTVNNTSYTPSTGLYAGTTKTNISGSGTITYISGEWLGLQLPYSLIITKYTLLPRSLPTGTNDFSIPQIWYIIASSDNTNWYIVDYQSVTISNYTALQTYTITGQTTAYSYFRIVILNKLPGGGGTNKWTSITQWNITGYPQSSSTYSTTLTDRTPYPMLLNYGQGANNAACKMGITPPSGTLTYDGTPYFFN</sequence>
<evidence type="ECO:0000259" key="2">
    <source>
        <dbReference type="Pfam" id="PF21722"/>
    </source>
</evidence>